<name>A0A9P3UR46_LYOSH</name>
<dbReference type="Proteomes" id="UP001063166">
    <property type="component" value="Unassembled WGS sequence"/>
</dbReference>
<accession>A0A9P3UR46</accession>
<evidence type="ECO:0000313" key="2">
    <source>
        <dbReference type="EMBL" id="GLB44679.1"/>
    </source>
</evidence>
<gene>
    <name evidence="2" type="ORF">LshimejAT787_1800160</name>
</gene>
<keyword evidence="3" id="KW-1185">Reference proteome</keyword>
<dbReference type="AlphaFoldDB" id="A0A9P3UR46"/>
<proteinExistence type="predicted"/>
<organism evidence="2 3">
    <name type="scientific">Lyophyllum shimeji</name>
    <name type="common">Hon-shimeji</name>
    <name type="synonym">Tricholoma shimeji</name>
    <dbReference type="NCBI Taxonomy" id="47721"/>
    <lineage>
        <taxon>Eukaryota</taxon>
        <taxon>Fungi</taxon>
        <taxon>Dikarya</taxon>
        <taxon>Basidiomycota</taxon>
        <taxon>Agaricomycotina</taxon>
        <taxon>Agaricomycetes</taxon>
        <taxon>Agaricomycetidae</taxon>
        <taxon>Agaricales</taxon>
        <taxon>Tricholomatineae</taxon>
        <taxon>Lyophyllaceae</taxon>
        <taxon>Lyophyllum</taxon>
    </lineage>
</organism>
<reference evidence="2" key="1">
    <citation type="submission" date="2022-07" db="EMBL/GenBank/DDBJ databases">
        <title>The genome of Lyophyllum shimeji provides insight into the initial evolution of ectomycorrhizal fungal genome.</title>
        <authorList>
            <person name="Kobayashi Y."/>
            <person name="Shibata T."/>
            <person name="Hirakawa H."/>
            <person name="Shigenobu S."/>
            <person name="Nishiyama T."/>
            <person name="Yamada A."/>
            <person name="Hasebe M."/>
            <person name="Kawaguchi M."/>
        </authorList>
    </citation>
    <scope>NUCLEOTIDE SEQUENCE</scope>
    <source>
        <strain evidence="2">AT787</strain>
    </source>
</reference>
<sequence>MPLDRSSTREPPFGCKANSSPICEEEPYCNIGTPIPEPGFQSRRWAEWYPFVGGVVLRPLALPSDAPNPLQARQADPSCPPCPSIRIAITATRPMPTYASEPPTSLPQPTPPTTPRTPAAGRPPRLRSHVARQTASLLSSGAAPHVLLTDHHDARLRGLAWRSRDAAA</sequence>
<feature type="compositionally biased region" description="Pro residues" evidence="1">
    <location>
        <begin position="104"/>
        <end position="115"/>
    </location>
</feature>
<dbReference type="EMBL" id="BRPK01000018">
    <property type="protein sequence ID" value="GLB44679.1"/>
    <property type="molecule type" value="Genomic_DNA"/>
</dbReference>
<feature type="region of interest" description="Disordered" evidence="1">
    <location>
        <begin position="64"/>
        <end position="148"/>
    </location>
</feature>
<evidence type="ECO:0000256" key="1">
    <source>
        <dbReference type="SAM" id="MobiDB-lite"/>
    </source>
</evidence>
<protein>
    <submittedName>
        <fullName evidence="2">Uncharacterized protein</fullName>
    </submittedName>
</protein>
<comment type="caution">
    <text evidence="2">The sequence shown here is derived from an EMBL/GenBank/DDBJ whole genome shotgun (WGS) entry which is preliminary data.</text>
</comment>
<evidence type="ECO:0000313" key="3">
    <source>
        <dbReference type="Proteomes" id="UP001063166"/>
    </source>
</evidence>